<dbReference type="SUPFAM" id="SSF54427">
    <property type="entry name" value="NTF2-like"/>
    <property type="match status" value="1"/>
</dbReference>
<evidence type="ECO:0000313" key="3">
    <source>
        <dbReference type="Proteomes" id="UP000799537"/>
    </source>
</evidence>
<proteinExistence type="predicted"/>
<dbReference type="AlphaFoldDB" id="A0A6A6CIA9"/>
<protein>
    <submittedName>
        <fullName evidence="2">Uncharacterized protein</fullName>
    </submittedName>
</protein>
<evidence type="ECO:0000256" key="1">
    <source>
        <dbReference type="SAM" id="MobiDB-lite"/>
    </source>
</evidence>
<name>A0A6A6CIA9_ZASCE</name>
<evidence type="ECO:0000313" key="2">
    <source>
        <dbReference type="EMBL" id="KAF2165930.1"/>
    </source>
</evidence>
<keyword evidence="3" id="KW-1185">Reference proteome</keyword>
<organism evidence="2 3">
    <name type="scientific">Zasmidium cellare ATCC 36951</name>
    <dbReference type="NCBI Taxonomy" id="1080233"/>
    <lineage>
        <taxon>Eukaryota</taxon>
        <taxon>Fungi</taxon>
        <taxon>Dikarya</taxon>
        <taxon>Ascomycota</taxon>
        <taxon>Pezizomycotina</taxon>
        <taxon>Dothideomycetes</taxon>
        <taxon>Dothideomycetidae</taxon>
        <taxon>Mycosphaerellales</taxon>
        <taxon>Mycosphaerellaceae</taxon>
        <taxon>Zasmidium</taxon>
    </lineage>
</organism>
<dbReference type="GeneID" id="54566236"/>
<dbReference type="RefSeq" id="XP_033666819.1">
    <property type="nucleotide sequence ID" value="XM_033812964.1"/>
</dbReference>
<dbReference type="InterPro" id="IPR032710">
    <property type="entry name" value="NTF2-like_dom_sf"/>
</dbReference>
<reference evidence="2" key="1">
    <citation type="journal article" date="2020" name="Stud. Mycol.">
        <title>101 Dothideomycetes genomes: a test case for predicting lifestyles and emergence of pathogens.</title>
        <authorList>
            <person name="Haridas S."/>
            <person name="Albert R."/>
            <person name="Binder M."/>
            <person name="Bloem J."/>
            <person name="Labutti K."/>
            <person name="Salamov A."/>
            <person name="Andreopoulos B."/>
            <person name="Baker S."/>
            <person name="Barry K."/>
            <person name="Bills G."/>
            <person name="Bluhm B."/>
            <person name="Cannon C."/>
            <person name="Castanera R."/>
            <person name="Culley D."/>
            <person name="Daum C."/>
            <person name="Ezra D."/>
            <person name="Gonzalez J."/>
            <person name="Henrissat B."/>
            <person name="Kuo A."/>
            <person name="Liang C."/>
            <person name="Lipzen A."/>
            <person name="Lutzoni F."/>
            <person name="Magnuson J."/>
            <person name="Mondo S."/>
            <person name="Nolan M."/>
            <person name="Ohm R."/>
            <person name="Pangilinan J."/>
            <person name="Park H.-J."/>
            <person name="Ramirez L."/>
            <person name="Alfaro M."/>
            <person name="Sun H."/>
            <person name="Tritt A."/>
            <person name="Yoshinaga Y."/>
            <person name="Zwiers L.-H."/>
            <person name="Turgeon B."/>
            <person name="Goodwin S."/>
            <person name="Spatafora J."/>
            <person name="Crous P."/>
            <person name="Grigoriev I."/>
        </authorList>
    </citation>
    <scope>NUCLEOTIDE SEQUENCE</scope>
    <source>
        <strain evidence="2">ATCC 36951</strain>
    </source>
</reference>
<dbReference type="Proteomes" id="UP000799537">
    <property type="component" value="Unassembled WGS sequence"/>
</dbReference>
<dbReference type="EMBL" id="ML993598">
    <property type="protein sequence ID" value="KAF2165930.1"/>
    <property type="molecule type" value="Genomic_DNA"/>
</dbReference>
<accession>A0A6A6CIA9</accession>
<sequence length="275" mass="31181">MASKSKVVKLRRNERRQERRRDECRIFQMPSLAIESCARNFFGLCQYFAPAFFKRSRLRIREPGHSAADFATLPASQRSNPPVLKSENRQSSTTVCRLRDFQNTYHIKTHMIGPSPANMADHGTEAEAETDTSVKPVGPEGSSTAQLLEQRSLEIINSVNTRTFEILFKHASPTFVDSRPLGDGEVASHSSVDAVHFMRQFSADHPEYRIEVLNTLVDVNEDETYGTVWISVLRTGVPNGTKMENVLRFRWRQTKNGWQCIKHSMLSPSPQLSGL</sequence>
<feature type="region of interest" description="Disordered" evidence="1">
    <location>
        <begin position="110"/>
        <end position="146"/>
    </location>
</feature>
<feature type="region of interest" description="Disordered" evidence="1">
    <location>
        <begin position="69"/>
        <end position="89"/>
    </location>
</feature>
<gene>
    <name evidence="2" type="ORF">M409DRAFT_55295</name>
</gene>